<dbReference type="Proteomes" id="UP000541033">
    <property type="component" value="Unassembled WGS sequence"/>
</dbReference>
<evidence type="ECO:0000259" key="4">
    <source>
        <dbReference type="Pfam" id="PF00135"/>
    </source>
</evidence>
<dbReference type="PANTHER" id="PTHR11559">
    <property type="entry name" value="CARBOXYLESTERASE"/>
    <property type="match status" value="1"/>
</dbReference>
<dbReference type="RefSeq" id="WP_208402645.1">
    <property type="nucleotide sequence ID" value="NZ_JAAMOX010000002.1"/>
</dbReference>
<dbReference type="AlphaFoldDB" id="A0A7X5TU74"/>
<evidence type="ECO:0000256" key="1">
    <source>
        <dbReference type="ARBA" id="ARBA00005964"/>
    </source>
</evidence>
<dbReference type="InterPro" id="IPR029058">
    <property type="entry name" value="AB_hydrolase_fold"/>
</dbReference>
<dbReference type="PROSITE" id="PS00122">
    <property type="entry name" value="CARBOXYLESTERASE_B_1"/>
    <property type="match status" value="1"/>
</dbReference>
<dbReference type="Pfam" id="PF00135">
    <property type="entry name" value="COesterase"/>
    <property type="match status" value="1"/>
</dbReference>
<sequence length="492" mass="52775">MMQPTVTTQNGDVVGEARADGILVFRGIPYAEPPSGVNRFEPPQRRCPWAEPLDATRFGATAPQRDLNGPLAGLIPNVVIEGDDYLNLNVWTTATSGSRPVMVFIHGGSWTMGSGAIPGYDGGRFARDGIVFVSINYRLAADGFLWFGEGTANLGILDQIAALEWVRDNVAQFGGDPENVTVFGESAGGMSIGALLAMPAANGLFRRAIMQSGAAHHAISSSSAIAVANRVADLLGVERSREAIANVSRDRLREAEATVAAEVAKKPSKKRWGDVATNRLPFEPVVDGLTLPERPIDAIAGGAANGIDLMVGNNAEEALFLLVPSGRLTRIRSWLLYAATLQIGLPPVRAVRAYRAAYPRASAGAAFGHILTDWFYRIPAIRVAEAKPGTHVYEFAWRSPAFENTLGACHGVELPFVFDNLDSPDWALLVGAAAPQSVADDIHGAWVRFAATGDPGWPAYDAESRAVRQFGLTGGVLRDPQRETRILWDGRR</sequence>
<dbReference type="InterPro" id="IPR019826">
    <property type="entry name" value="Carboxylesterase_B_AS"/>
</dbReference>
<dbReference type="Gene3D" id="3.40.50.1820">
    <property type="entry name" value="alpha/beta hydrolase"/>
    <property type="match status" value="1"/>
</dbReference>
<keyword evidence="6" id="KW-1185">Reference proteome</keyword>
<evidence type="ECO:0000313" key="6">
    <source>
        <dbReference type="Proteomes" id="UP000541033"/>
    </source>
</evidence>
<organism evidence="5 6">
    <name type="scientific">Lysinibacter cavernae</name>
    <dbReference type="NCBI Taxonomy" id="1640652"/>
    <lineage>
        <taxon>Bacteria</taxon>
        <taxon>Bacillati</taxon>
        <taxon>Actinomycetota</taxon>
        <taxon>Actinomycetes</taxon>
        <taxon>Micrococcales</taxon>
        <taxon>Microbacteriaceae</taxon>
        <taxon>Lysinibacter</taxon>
    </lineage>
</organism>
<evidence type="ECO:0000313" key="5">
    <source>
        <dbReference type="EMBL" id="NIH54083.1"/>
    </source>
</evidence>
<feature type="domain" description="Carboxylesterase type B" evidence="4">
    <location>
        <begin position="3"/>
        <end position="463"/>
    </location>
</feature>
<evidence type="ECO:0000256" key="2">
    <source>
        <dbReference type="ARBA" id="ARBA00022801"/>
    </source>
</evidence>
<reference evidence="5 6" key="1">
    <citation type="submission" date="2020-02" db="EMBL/GenBank/DDBJ databases">
        <title>Sequencing the genomes of 1000 actinobacteria strains.</title>
        <authorList>
            <person name="Klenk H.-P."/>
        </authorList>
    </citation>
    <scope>NUCLEOTIDE SEQUENCE [LARGE SCALE GENOMIC DNA]</scope>
    <source>
        <strain evidence="5 6">DSM 27960</strain>
    </source>
</reference>
<name>A0A7X5TU74_9MICO</name>
<comment type="caution">
    <text evidence="5">The sequence shown here is derived from an EMBL/GenBank/DDBJ whole genome shotgun (WGS) entry which is preliminary data.</text>
</comment>
<dbReference type="InterPro" id="IPR002018">
    <property type="entry name" value="CarbesteraseB"/>
</dbReference>
<dbReference type="EMBL" id="JAAMOX010000002">
    <property type="protein sequence ID" value="NIH54083.1"/>
    <property type="molecule type" value="Genomic_DNA"/>
</dbReference>
<gene>
    <name evidence="5" type="ORF">FHX76_001979</name>
</gene>
<accession>A0A7X5TU74</accession>
<keyword evidence="2 3" id="KW-0378">Hydrolase</keyword>
<evidence type="ECO:0000256" key="3">
    <source>
        <dbReference type="RuleBase" id="RU361235"/>
    </source>
</evidence>
<comment type="similarity">
    <text evidence="1 3">Belongs to the type-B carboxylesterase/lipase family.</text>
</comment>
<dbReference type="GO" id="GO:0016787">
    <property type="term" value="F:hydrolase activity"/>
    <property type="evidence" value="ECO:0007669"/>
    <property type="project" value="UniProtKB-KW"/>
</dbReference>
<dbReference type="InterPro" id="IPR050309">
    <property type="entry name" value="Type-B_Carboxylest/Lipase"/>
</dbReference>
<dbReference type="EC" id="3.1.1.-" evidence="3"/>
<protein>
    <recommendedName>
        <fullName evidence="3">Carboxylic ester hydrolase</fullName>
        <ecNumber evidence="3">3.1.1.-</ecNumber>
    </recommendedName>
</protein>
<dbReference type="SUPFAM" id="SSF53474">
    <property type="entry name" value="alpha/beta-Hydrolases"/>
    <property type="match status" value="1"/>
</dbReference>
<proteinExistence type="inferred from homology"/>